<dbReference type="OrthoDB" id="3362246at2759"/>
<gene>
    <name evidence="3" type="ORF">CVT26_011549</name>
</gene>
<dbReference type="STRING" id="231916.A0A409W918"/>
<keyword evidence="2" id="KW-0732">Signal</keyword>
<organism evidence="3 4">
    <name type="scientific">Gymnopilus dilepis</name>
    <dbReference type="NCBI Taxonomy" id="231916"/>
    <lineage>
        <taxon>Eukaryota</taxon>
        <taxon>Fungi</taxon>
        <taxon>Dikarya</taxon>
        <taxon>Basidiomycota</taxon>
        <taxon>Agaricomycotina</taxon>
        <taxon>Agaricomycetes</taxon>
        <taxon>Agaricomycetidae</taxon>
        <taxon>Agaricales</taxon>
        <taxon>Agaricineae</taxon>
        <taxon>Hymenogastraceae</taxon>
        <taxon>Gymnopilus</taxon>
    </lineage>
</organism>
<feature type="chain" id="PRO_5019295978" evidence="2">
    <location>
        <begin position="19"/>
        <end position="212"/>
    </location>
</feature>
<feature type="compositionally biased region" description="Low complexity" evidence="1">
    <location>
        <begin position="125"/>
        <end position="187"/>
    </location>
</feature>
<evidence type="ECO:0000256" key="1">
    <source>
        <dbReference type="SAM" id="MobiDB-lite"/>
    </source>
</evidence>
<feature type="signal peptide" evidence="2">
    <location>
        <begin position="1"/>
        <end position="18"/>
    </location>
</feature>
<dbReference type="PANTHER" id="PTHR37487">
    <property type="entry name" value="CHROMOSOME 1, WHOLE GENOME SHOTGUN SEQUENCE"/>
    <property type="match status" value="1"/>
</dbReference>
<evidence type="ECO:0000313" key="3">
    <source>
        <dbReference type="EMBL" id="PPQ75007.1"/>
    </source>
</evidence>
<evidence type="ECO:0000313" key="4">
    <source>
        <dbReference type="Proteomes" id="UP000284706"/>
    </source>
</evidence>
<dbReference type="Proteomes" id="UP000284706">
    <property type="component" value="Unassembled WGS sequence"/>
</dbReference>
<feature type="region of interest" description="Disordered" evidence="1">
    <location>
        <begin position="115"/>
        <end position="187"/>
    </location>
</feature>
<keyword evidence="4" id="KW-1185">Reference proteome</keyword>
<dbReference type="PANTHER" id="PTHR37487:SF2">
    <property type="entry name" value="EXPRESSED PROTEIN"/>
    <property type="match status" value="1"/>
</dbReference>
<comment type="caution">
    <text evidence="3">The sequence shown here is derived from an EMBL/GenBank/DDBJ whole genome shotgun (WGS) entry which is preliminary data.</text>
</comment>
<reference evidence="3 4" key="1">
    <citation type="journal article" date="2018" name="Evol. Lett.">
        <title>Horizontal gene cluster transfer increased hallucinogenic mushroom diversity.</title>
        <authorList>
            <person name="Reynolds H.T."/>
            <person name="Vijayakumar V."/>
            <person name="Gluck-Thaler E."/>
            <person name="Korotkin H.B."/>
            <person name="Matheny P.B."/>
            <person name="Slot J.C."/>
        </authorList>
    </citation>
    <scope>NUCLEOTIDE SEQUENCE [LARGE SCALE GENOMIC DNA]</scope>
    <source>
        <strain evidence="3 4">SRW20</strain>
    </source>
</reference>
<dbReference type="AlphaFoldDB" id="A0A409W918"/>
<proteinExistence type="predicted"/>
<name>A0A409W918_9AGAR</name>
<protein>
    <submittedName>
        <fullName evidence="3">Uncharacterized protein</fullName>
    </submittedName>
</protein>
<accession>A0A409W918</accession>
<sequence>MKAAAVAVALFSAAGVLAQSGPLTINTPTAPVVCEPLQLTWSGGTPPYFLVKVRLVPGGQANAAALIDFGQQTGNSLTWTVNLTVGTSVNLDLRDNTGALAQSAPFTIQNGPSTSCLTSGGSAGGSSTSAGSTPAGASTTGTTSAGTTTGANTNTAPGPTSTPGTSSATTKASNTPSGSAPSTSPTNAAVSLKTAGGLATALGAALVALLMA</sequence>
<dbReference type="EMBL" id="NHYE01005296">
    <property type="protein sequence ID" value="PPQ75007.1"/>
    <property type="molecule type" value="Genomic_DNA"/>
</dbReference>
<evidence type="ECO:0000256" key="2">
    <source>
        <dbReference type="SAM" id="SignalP"/>
    </source>
</evidence>
<dbReference type="InParanoid" id="A0A409W918"/>